<organism evidence="1 2">
    <name type="scientific">Phytobacter ursingii</name>
    <dbReference type="NCBI Taxonomy" id="1972431"/>
    <lineage>
        <taxon>Bacteria</taxon>
        <taxon>Pseudomonadati</taxon>
        <taxon>Pseudomonadota</taxon>
        <taxon>Gammaproteobacteria</taxon>
        <taxon>Enterobacterales</taxon>
        <taxon>Enterobacteriaceae</taxon>
        <taxon>Phytobacter</taxon>
    </lineage>
</organism>
<evidence type="ECO:0000313" key="1">
    <source>
        <dbReference type="EMBL" id="MDV2865623.1"/>
    </source>
</evidence>
<gene>
    <name evidence="1" type="ORF">R0H02_24585</name>
</gene>
<dbReference type="RefSeq" id="WP_317101681.1">
    <property type="nucleotide sequence ID" value="NZ_JAWJAC010000024.1"/>
</dbReference>
<name>A0AB35RU23_9ENTR</name>
<comment type="caution">
    <text evidence="1">The sequence shown here is derived from an EMBL/GenBank/DDBJ whole genome shotgun (WGS) entry which is preliminary data.</text>
</comment>
<proteinExistence type="predicted"/>
<keyword evidence="2" id="KW-1185">Reference proteome</keyword>
<dbReference type="Proteomes" id="UP001286589">
    <property type="component" value="Unassembled WGS sequence"/>
</dbReference>
<sequence length="55" mass="6342">MPLQEYIDKYYGGNKSAFARAMGVRRDVPARWIKEGWRAEGNFLYAPQRALPQPA</sequence>
<accession>A0AB35RU23</accession>
<reference evidence="1 2" key="1">
    <citation type="submission" date="2023-10" db="EMBL/GenBank/DDBJ databases">
        <title>Phytobacter spp. The emergence of a new genus of hospital-origin enterobacteria encoding carbapenemases in Argentina.</title>
        <authorList>
            <person name="Vay C."/>
            <person name="Almuzara M."/>
            <person name="Traglia G.M."/>
            <person name="Campos J."/>
        </authorList>
    </citation>
    <scope>NUCLEOTIDE SEQUENCE [LARGE SCALE GENOMIC DNA]</scope>
    <source>
        <strain evidence="1 2">CVMA36</strain>
    </source>
</reference>
<evidence type="ECO:0000313" key="2">
    <source>
        <dbReference type="Proteomes" id="UP001286589"/>
    </source>
</evidence>
<dbReference type="EMBL" id="JAWJAC010000024">
    <property type="protein sequence ID" value="MDV2865623.1"/>
    <property type="molecule type" value="Genomic_DNA"/>
</dbReference>
<protein>
    <submittedName>
        <fullName evidence="1">Uncharacterized protein</fullName>
    </submittedName>
</protein>
<dbReference type="AlphaFoldDB" id="A0AB35RU23"/>